<dbReference type="Pfam" id="PF02874">
    <property type="entry name" value="ATP-synt_ab_N"/>
    <property type="match status" value="1"/>
</dbReference>
<feature type="domain" description="ATPsynthase alpha/beta subunit barrel-sandwich" evidence="17">
    <location>
        <begin position="225"/>
        <end position="311"/>
    </location>
</feature>
<dbReference type="AlphaFoldDB" id="A0A370TLH4"/>
<evidence type="ECO:0000256" key="11">
    <source>
        <dbReference type="ARBA" id="ARBA00023136"/>
    </source>
</evidence>
<dbReference type="OrthoDB" id="1676488at2759"/>
<protein>
    <recommendedName>
        <fullName evidence="3">V-type proton ATPase catalytic subunit A</fullName>
        <ecNumber evidence="2">7.1.2.2</ecNumber>
    </recommendedName>
</protein>
<dbReference type="Gene3D" id="2.40.50.100">
    <property type="match status" value="1"/>
</dbReference>
<evidence type="ECO:0000256" key="6">
    <source>
        <dbReference type="ARBA" id="ARBA00022741"/>
    </source>
</evidence>
<dbReference type="GO" id="GO:0046034">
    <property type="term" value="P:ATP metabolic process"/>
    <property type="evidence" value="ECO:0007669"/>
    <property type="project" value="InterPro"/>
</dbReference>
<dbReference type="Proteomes" id="UP000254866">
    <property type="component" value="Unassembled WGS sequence"/>
</dbReference>
<dbReference type="NCBIfam" id="NF003220">
    <property type="entry name" value="PRK04192.1"/>
    <property type="match status" value="1"/>
</dbReference>
<dbReference type="InterPro" id="IPR031686">
    <property type="entry name" value="ATP-synth_a_Xtn"/>
</dbReference>
<dbReference type="HAMAP" id="MF_00309">
    <property type="entry name" value="ATP_synth_A_arch"/>
    <property type="match status" value="1"/>
</dbReference>
<dbReference type="SUPFAM" id="SSF52540">
    <property type="entry name" value="P-loop containing nucleoside triphosphate hydrolases"/>
    <property type="match status" value="1"/>
</dbReference>
<dbReference type="GO" id="GO:0046961">
    <property type="term" value="F:proton-transporting ATPase activity, rotational mechanism"/>
    <property type="evidence" value="ECO:0007669"/>
    <property type="project" value="InterPro"/>
</dbReference>
<evidence type="ECO:0000256" key="3">
    <source>
        <dbReference type="ARBA" id="ARBA00018860"/>
    </source>
</evidence>
<keyword evidence="8" id="KW-0067">ATP-binding</keyword>
<comment type="similarity">
    <text evidence="1">Belongs to the ATPase alpha/beta chains family.</text>
</comment>
<dbReference type="GO" id="GO:0005524">
    <property type="term" value="F:ATP binding"/>
    <property type="evidence" value="ECO:0007669"/>
    <property type="project" value="UniProtKB-KW"/>
</dbReference>
<evidence type="ECO:0000256" key="9">
    <source>
        <dbReference type="ARBA" id="ARBA00022967"/>
    </source>
</evidence>
<dbReference type="InterPro" id="IPR020003">
    <property type="entry name" value="ATPase_a/bsu_AS"/>
</dbReference>
<evidence type="ECO:0000256" key="4">
    <source>
        <dbReference type="ARBA" id="ARBA00022448"/>
    </source>
</evidence>
<evidence type="ECO:0000256" key="5">
    <source>
        <dbReference type="ARBA" id="ARBA00022554"/>
    </source>
</evidence>
<dbReference type="InterPro" id="IPR027417">
    <property type="entry name" value="P-loop_NTPase"/>
</dbReference>
<dbReference type="GeneID" id="43598587"/>
<dbReference type="InterPro" id="IPR000194">
    <property type="entry name" value="ATPase_F1/V1/A1_a/bsu_nucl-bd"/>
</dbReference>
<evidence type="ECO:0000256" key="7">
    <source>
        <dbReference type="ARBA" id="ARBA00022781"/>
    </source>
</evidence>
<dbReference type="GO" id="GO:0007035">
    <property type="term" value="P:vacuolar acidification"/>
    <property type="evidence" value="ECO:0007669"/>
    <property type="project" value="UniProtKB-ARBA"/>
</dbReference>
<reference evidence="19 20" key="1">
    <citation type="journal article" date="2018" name="IMA Fungus">
        <title>IMA Genome-F 9: Draft genome sequence of Annulohypoxylon stygium, Aspergillus mulundensis, Berkeleyomyces basicola (syn. Thielaviopsis basicola), Ceratocystis smalleyi, two Cercospora beticola strains, Coleophoma cylindrospora, Fusarium fracticaudum, Phialophora cf. hyalina, and Morchella septimelata.</title>
        <authorList>
            <person name="Wingfield B.D."/>
            <person name="Bills G.F."/>
            <person name="Dong Y."/>
            <person name="Huang W."/>
            <person name="Nel W.J."/>
            <person name="Swalarsk-Parry B.S."/>
            <person name="Vaghefi N."/>
            <person name="Wilken P.M."/>
            <person name="An Z."/>
            <person name="de Beer Z.W."/>
            <person name="De Vos L."/>
            <person name="Chen L."/>
            <person name="Duong T.A."/>
            <person name="Gao Y."/>
            <person name="Hammerbacher A."/>
            <person name="Kikkert J.R."/>
            <person name="Li Y."/>
            <person name="Li H."/>
            <person name="Li K."/>
            <person name="Li Q."/>
            <person name="Liu X."/>
            <person name="Ma X."/>
            <person name="Naidoo K."/>
            <person name="Pethybridge S.J."/>
            <person name="Sun J."/>
            <person name="Steenkamp E.T."/>
            <person name="van der Nest M.A."/>
            <person name="van Wyk S."/>
            <person name="Wingfield M.J."/>
            <person name="Xiong C."/>
            <person name="Yue Q."/>
            <person name="Zhang X."/>
        </authorList>
    </citation>
    <scope>NUCLEOTIDE SEQUENCE [LARGE SCALE GENOMIC DNA]</scope>
    <source>
        <strain evidence="19 20">BP 5553</strain>
    </source>
</reference>
<dbReference type="Gene3D" id="3.40.50.300">
    <property type="entry name" value="P-loop containing nucleotide triphosphate hydrolases"/>
    <property type="match status" value="1"/>
</dbReference>
<feature type="domain" description="ATP synthase A/B type C-terminal" evidence="18">
    <location>
        <begin position="562"/>
        <end position="660"/>
    </location>
</feature>
<dbReference type="InterPro" id="IPR023366">
    <property type="entry name" value="ATP_synth_asu-like_sf"/>
</dbReference>
<organism evidence="19 20">
    <name type="scientific">Venustampulla echinocandica</name>
    <dbReference type="NCBI Taxonomy" id="2656787"/>
    <lineage>
        <taxon>Eukaryota</taxon>
        <taxon>Fungi</taxon>
        <taxon>Dikarya</taxon>
        <taxon>Ascomycota</taxon>
        <taxon>Pezizomycotina</taxon>
        <taxon>Leotiomycetes</taxon>
        <taxon>Helotiales</taxon>
        <taxon>Pleuroascaceae</taxon>
        <taxon>Venustampulla</taxon>
    </lineage>
</organism>
<comment type="subunit">
    <text evidence="13">V-ATPase is a heteromultimeric enzyme composed of a peripheral catalytic V1 complex (components A to H) attached to an integral membrane V0 proton pore complex (components: a, c, c', c'', d, e, f and VOA1).</text>
</comment>
<dbReference type="SUPFAM" id="SSF50615">
    <property type="entry name" value="N-terminal domain of alpha and beta subunits of F1 ATP synthase"/>
    <property type="match status" value="1"/>
</dbReference>
<dbReference type="Gene3D" id="1.10.1140.10">
    <property type="entry name" value="Bovine Mitochondrial F1-atpase, Atp Synthase Beta Chain, Chain D, domain 3"/>
    <property type="match status" value="1"/>
</dbReference>
<name>A0A370TLH4_9HELO</name>
<dbReference type="Pfam" id="PF22919">
    <property type="entry name" value="ATP-synt_VA_C"/>
    <property type="match status" value="1"/>
</dbReference>
<dbReference type="FunFam" id="2.40.50.100:FF:000008">
    <property type="entry name" value="V-type proton ATPase catalytic subunit A"/>
    <property type="match status" value="1"/>
</dbReference>
<dbReference type="InterPro" id="IPR005725">
    <property type="entry name" value="ATPase_V1-cplx_asu"/>
</dbReference>
<keyword evidence="5" id="KW-0926">Vacuole</keyword>
<dbReference type="InterPro" id="IPR036121">
    <property type="entry name" value="ATPase_F1/V1/A1_a/bsu_N_sf"/>
</dbReference>
<dbReference type="RefSeq" id="XP_031869042.1">
    <property type="nucleotide sequence ID" value="XM_032014361.1"/>
</dbReference>
<dbReference type="GO" id="GO:0016887">
    <property type="term" value="F:ATP hydrolysis activity"/>
    <property type="evidence" value="ECO:0007669"/>
    <property type="project" value="InterPro"/>
</dbReference>
<evidence type="ECO:0000256" key="13">
    <source>
        <dbReference type="ARBA" id="ARBA00029477"/>
    </source>
</evidence>
<accession>A0A370TLH4</accession>
<dbReference type="EMBL" id="NPIC01000004">
    <property type="protein sequence ID" value="RDL36386.1"/>
    <property type="molecule type" value="Genomic_DNA"/>
</dbReference>
<feature type="domain" description="ATPase F1/V1/A1 complex alpha/beta subunit nucleotide-binding" evidence="15">
    <location>
        <begin position="329"/>
        <end position="554"/>
    </location>
</feature>
<dbReference type="Pfam" id="PF00006">
    <property type="entry name" value="ATP-synt_ab"/>
    <property type="match status" value="1"/>
</dbReference>
<dbReference type="FunFam" id="1.10.1140.10:FF:000003">
    <property type="entry name" value="Vacuolar ATP synthase catalytic subunit A"/>
    <property type="match status" value="1"/>
</dbReference>
<dbReference type="FunFam" id="2.40.30.20:FF:000002">
    <property type="entry name" value="V-type proton ATPase catalytic subunit A"/>
    <property type="match status" value="1"/>
</dbReference>
<evidence type="ECO:0000259" key="15">
    <source>
        <dbReference type="Pfam" id="PF00006"/>
    </source>
</evidence>
<proteinExistence type="inferred from homology"/>
<dbReference type="GO" id="GO:0033180">
    <property type="term" value="C:proton-transporting V-type ATPase, V1 domain"/>
    <property type="evidence" value="ECO:0007669"/>
    <property type="project" value="InterPro"/>
</dbReference>
<dbReference type="CDD" id="cd01134">
    <property type="entry name" value="V_A-ATPase_A"/>
    <property type="match status" value="1"/>
</dbReference>
<dbReference type="Gene3D" id="2.40.30.20">
    <property type="match status" value="1"/>
</dbReference>
<evidence type="ECO:0000256" key="1">
    <source>
        <dbReference type="ARBA" id="ARBA00008936"/>
    </source>
</evidence>
<evidence type="ECO:0000259" key="17">
    <source>
        <dbReference type="Pfam" id="PF16886"/>
    </source>
</evidence>
<dbReference type="Pfam" id="PF16886">
    <property type="entry name" value="ATP-synt_ab_Xtn"/>
    <property type="match status" value="1"/>
</dbReference>
<evidence type="ECO:0000256" key="12">
    <source>
        <dbReference type="ARBA" id="ARBA00029427"/>
    </source>
</evidence>
<comment type="caution">
    <text evidence="19">The sequence shown here is derived from an EMBL/GenBank/DDBJ whole genome shotgun (WGS) entry which is preliminary data.</text>
</comment>
<gene>
    <name evidence="19" type="ORF">BP5553_05738</name>
</gene>
<dbReference type="STRING" id="2656787.A0A370TLH4"/>
<comment type="catalytic activity">
    <reaction evidence="14">
        <text>ATP + H2O + 4 H(+)(in) = ADP + phosphate + 5 H(+)(out)</text>
        <dbReference type="Rhea" id="RHEA:57720"/>
        <dbReference type="ChEBI" id="CHEBI:15377"/>
        <dbReference type="ChEBI" id="CHEBI:15378"/>
        <dbReference type="ChEBI" id="CHEBI:30616"/>
        <dbReference type="ChEBI" id="CHEBI:43474"/>
        <dbReference type="ChEBI" id="CHEBI:456216"/>
        <dbReference type="EC" id="7.1.2.2"/>
    </reaction>
</comment>
<evidence type="ECO:0000259" key="16">
    <source>
        <dbReference type="Pfam" id="PF02874"/>
    </source>
</evidence>
<evidence type="ECO:0000259" key="18">
    <source>
        <dbReference type="Pfam" id="PF22919"/>
    </source>
</evidence>
<keyword evidence="6" id="KW-0547">Nucleotide-binding</keyword>
<keyword evidence="11" id="KW-0472">Membrane</keyword>
<feature type="domain" description="ATPase F1/V1/A1 complex alpha/beta subunit N-terminal" evidence="16">
    <location>
        <begin position="121"/>
        <end position="183"/>
    </location>
</feature>
<evidence type="ECO:0000313" key="19">
    <source>
        <dbReference type="EMBL" id="RDL36386.1"/>
    </source>
</evidence>
<comment type="subcellular location">
    <subcellularLocation>
        <location evidence="12">Vacuole membrane</location>
        <topology evidence="12">Peripheral membrane protein</topology>
        <orientation evidence="12">Cytoplasmic side</orientation>
    </subcellularLocation>
</comment>
<evidence type="ECO:0000256" key="10">
    <source>
        <dbReference type="ARBA" id="ARBA00023065"/>
    </source>
</evidence>
<dbReference type="PANTHER" id="PTHR43607">
    <property type="entry name" value="V-TYPE PROTON ATPASE CATALYTIC SUBUNIT A"/>
    <property type="match status" value="1"/>
</dbReference>
<evidence type="ECO:0000313" key="20">
    <source>
        <dbReference type="Proteomes" id="UP000254866"/>
    </source>
</evidence>
<keyword evidence="7" id="KW-0375">Hydrogen ion transport</keyword>
<evidence type="ECO:0000256" key="2">
    <source>
        <dbReference type="ARBA" id="ARBA00012473"/>
    </source>
</evidence>
<keyword evidence="20" id="KW-1185">Reference proteome</keyword>
<dbReference type="InterPro" id="IPR004100">
    <property type="entry name" value="ATPase_F1/V1/A1_a/bsu_N"/>
</dbReference>
<sequence length="710" mass="77684">MARGLIATTKAMTTRRLPWYGLMNIGFRPRLKARPSLYDLIRNSSSGQLSLSQNASFAGDPQPLSELPVLPSSPLSSPPATPSSASQIELIAEPAPAPVPLKMAPKKVARDADGEEQYGSIYSVSGPVVIAENMIGVAMYELVKVGHDNLVGEVIRIEADRATIQVYEETAGVTVGDPVIRTGKPLSVELGPGLMETIYDGIQRPLKAIADASNSIYIPRGISAAALNREKDWDFKPTKKVGDHITGGDIWGSVYENSLLDDHKIMLPPRARGTITRIAGKGSYKVDEKILEVEFDGKKTEFSMMHTWPVRVPRPTTEKLAADKPFVVGQRVLDALFPSVQGGTVAIPGAFGCGKTVISQSVSKFSNSDIIVYVGCGERGNEMAEVLMDFPELSIDIDGRKEPIMKRTTLIANTSNMPVAAREASIYTGITVAEYFRDQGKDVAMMADSTSRWAEALRELSGRLGEMPADQGFPAYLGAKLASFYERAGKVAALGSPDREGSVSIVGAVSPPGGDFSDPVTSSTLGIVQVFWGLDKKLAQRKHFPSINTAVSYSKYTAVLDKYYEKDYPEFPRLRNRIRQLLSDSEELDQVVQLVGKSALSDPDKITLDVAAMIKEDFLQQNGYSDYDQFCPIWKTEWMMKAMMGFHDEAQKTIAQGQSWGKVREATSDLQSQLRSMKFEVPSDGEEIITKKYEDLVQAMTDKFAAVTDE</sequence>
<dbReference type="InterPro" id="IPR055190">
    <property type="entry name" value="ATP-synt_VA_C"/>
</dbReference>
<evidence type="ECO:0000256" key="14">
    <source>
        <dbReference type="ARBA" id="ARBA00048383"/>
    </source>
</evidence>
<dbReference type="NCBIfam" id="TIGR01042">
    <property type="entry name" value="V-ATPase_V1_A"/>
    <property type="match status" value="1"/>
</dbReference>
<dbReference type="GO" id="GO:0000329">
    <property type="term" value="C:fungal-type vacuole membrane"/>
    <property type="evidence" value="ECO:0007669"/>
    <property type="project" value="UniProtKB-ARBA"/>
</dbReference>
<keyword evidence="9" id="KW-1278">Translocase</keyword>
<dbReference type="PANTHER" id="PTHR43607:SF1">
    <property type="entry name" value="H(+)-TRANSPORTING TWO-SECTOR ATPASE"/>
    <property type="match status" value="1"/>
</dbReference>
<dbReference type="FunFam" id="3.40.50.300:FF:000052">
    <property type="entry name" value="V-type proton ATPase catalytic subunit A"/>
    <property type="match status" value="1"/>
</dbReference>
<keyword evidence="10" id="KW-0406">Ion transport</keyword>
<dbReference type="InterPro" id="IPR022878">
    <property type="entry name" value="V-ATPase_asu"/>
</dbReference>
<evidence type="ECO:0000256" key="8">
    <source>
        <dbReference type="ARBA" id="ARBA00022840"/>
    </source>
</evidence>
<dbReference type="PROSITE" id="PS00152">
    <property type="entry name" value="ATPASE_ALPHA_BETA"/>
    <property type="match status" value="1"/>
</dbReference>
<dbReference type="InterPro" id="IPR024034">
    <property type="entry name" value="ATPase_F1/V1_b/a_C"/>
</dbReference>
<dbReference type="CDD" id="cd18111">
    <property type="entry name" value="ATP-synt_V_A-type_alpha_C"/>
    <property type="match status" value="1"/>
</dbReference>
<keyword evidence="4" id="KW-0813">Transport</keyword>
<dbReference type="EC" id="7.1.2.2" evidence="2"/>
<dbReference type="SUPFAM" id="SSF47917">
    <property type="entry name" value="C-terminal domain of alpha and beta subunits of F1 ATP synthase"/>
    <property type="match status" value="1"/>
</dbReference>
<dbReference type="CDD" id="cd18119">
    <property type="entry name" value="ATP-synt_V_A-type_alpha_N"/>
    <property type="match status" value="1"/>
</dbReference>